<protein>
    <submittedName>
        <fullName evidence="1">Putative ovule protein</fullName>
    </submittedName>
</protein>
<evidence type="ECO:0000313" key="1">
    <source>
        <dbReference type="EMBL" id="JAP22387.1"/>
    </source>
</evidence>
<accession>A0A0V0HQH7</accession>
<organism evidence="1">
    <name type="scientific">Solanum chacoense</name>
    <name type="common">Chaco potato</name>
    <dbReference type="NCBI Taxonomy" id="4108"/>
    <lineage>
        <taxon>Eukaryota</taxon>
        <taxon>Viridiplantae</taxon>
        <taxon>Streptophyta</taxon>
        <taxon>Embryophyta</taxon>
        <taxon>Tracheophyta</taxon>
        <taxon>Spermatophyta</taxon>
        <taxon>Magnoliopsida</taxon>
        <taxon>eudicotyledons</taxon>
        <taxon>Gunneridae</taxon>
        <taxon>Pentapetalae</taxon>
        <taxon>asterids</taxon>
        <taxon>lamiids</taxon>
        <taxon>Solanales</taxon>
        <taxon>Solanaceae</taxon>
        <taxon>Solanoideae</taxon>
        <taxon>Solaneae</taxon>
        <taxon>Solanum</taxon>
    </lineage>
</organism>
<reference evidence="1" key="1">
    <citation type="submission" date="2015-12" db="EMBL/GenBank/DDBJ databases">
        <title>Gene expression during late stages of embryo sac development: a critical building block for successful pollen-pistil interactions.</title>
        <authorList>
            <person name="Liu Y."/>
            <person name="Joly V."/>
            <person name="Sabar M."/>
            <person name="Matton D.P."/>
        </authorList>
    </citation>
    <scope>NUCLEOTIDE SEQUENCE</scope>
</reference>
<feature type="non-terminal residue" evidence="1">
    <location>
        <position position="1"/>
    </location>
</feature>
<dbReference type="EMBL" id="GEDG01016357">
    <property type="protein sequence ID" value="JAP22631.1"/>
    <property type="molecule type" value="Transcribed_RNA"/>
</dbReference>
<dbReference type="EMBL" id="GEDG01016625">
    <property type="protein sequence ID" value="JAP22387.1"/>
    <property type="molecule type" value="Transcribed_RNA"/>
</dbReference>
<proteinExistence type="predicted"/>
<sequence length="84" mass="9081">DARRARASGRKGPPAALRPRGTLLPLDTSCVPQGRGASRYGVCFGASRHNRHESCLEEGGLRGMVPQGEYNQTCFARARVLCIL</sequence>
<dbReference type="AlphaFoldDB" id="A0A0V0HQH7"/>
<name>A0A0V0HQH7_SOLCH</name>